<accession>A0AAD3T203</accession>
<organism evidence="2 3">
    <name type="scientific">Nepenthes gracilis</name>
    <name type="common">Slender pitcher plant</name>
    <dbReference type="NCBI Taxonomy" id="150966"/>
    <lineage>
        <taxon>Eukaryota</taxon>
        <taxon>Viridiplantae</taxon>
        <taxon>Streptophyta</taxon>
        <taxon>Embryophyta</taxon>
        <taxon>Tracheophyta</taxon>
        <taxon>Spermatophyta</taxon>
        <taxon>Magnoliopsida</taxon>
        <taxon>eudicotyledons</taxon>
        <taxon>Gunneridae</taxon>
        <taxon>Pentapetalae</taxon>
        <taxon>Caryophyllales</taxon>
        <taxon>Nepenthaceae</taxon>
        <taxon>Nepenthes</taxon>
    </lineage>
</organism>
<dbReference type="PANTHER" id="PTHR46481:SF11">
    <property type="entry name" value="ZINC FINGER BED DOMAIN-CONTAINING PROTEIN RICESLEEPER 2-LIKE"/>
    <property type="match status" value="1"/>
</dbReference>
<keyword evidence="3" id="KW-1185">Reference proteome</keyword>
<dbReference type="EMBL" id="BSYO01000023">
    <property type="protein sequence ID" value="GMH21191.1"/>
    <property type="molecule type" value="Genomic_DNA"/>
</dbReference>
<dbReference type="PANTHER" id="PTHR46481">
    <property type="entry name" value="ZINC FINGER BED DOMAIN-CONTAINING PROTEIN 4"/>
    <property type="match status" value="1"/>
</dbReference>
<proteinExistence type="predicted"/>
<dbReference type="Proteomes" id="UP001279734">
    <property type="component" value="Unassembled WGS sequence"/>
</dbReference>
<feature type="region of interest" description="Disordered" evidence="1">
    <location>
        <begin position="1"/>
        <end position="28"/>
    </location>
</feature>
<evidence type="ECO:0000313" key="3">
    <source>
        <dbReference type="Proteomes" id="UP001279734"/>
    </source>
</evidence>
<reference evidence="2" key="1">
    <citation type="submission" date="2023-05" db="EMBL/GenBank/DDBJ databases">
        <title>Nepenthes gracilis genome sequencing.</title>
        <authorList>
            <person name="Fukushima K."/>
        </authorList>
    </citation>
    <scope>NUCLEOTIDE SEQUENCE</scope>
    <source>
        <strain evidence="2">SING2019-196</strain>
    </source>
</reference>
<name>A0AAD3T203_NEPGR</name>
<gene>
    <name evidence="2" type="ORF">Nepgr_023033</name>
</gene>
<protein>
    <submittedName>
        <fullName evidence="2">Uncharacterized protein</fullName>
    </submittedName>
</protein>
<feature type="compositionally biased region" description="Polar residues" evidence="1">
    <location>
        <begin position="1"/>
        <end position="11"/>
    </location>
</feature>
<comment type="caution">
    <text evidence="2">The sequence shown here is derived from an EMBL/GenBank/DDBJ whole genome shotgun (WGS) entry which is preliminary data.</text>
</comment>
<evidence type="ECO:0000256" key="1">
    <source>
        <dbReference type="SAM" id="MobiDB-lite"/>
    </source>
</evidence>
<evidence type="ECO:0000313" key="2">
    <source>
        <dbReference type="EMBL" id="GMH21191.1"/>
    </source>
</evidence>
<dbReference type="AlphaFoldDB" id="A0AAD3T203"/>
<dbReference type="InterPro" id="IPR052035">
    <property type="entry name" value="ZnF_BED_domain_contain"/>
</dbReference>
<sequence length="532" mass="58150">MGTTAEKNQLTPFMPKSGGINSGPDPPKQWYRSSTSPCLIFNQDHCRHEISKMIIMHDYPLHMVEHPGFFAFVQNLLPRFDKSTPADGPPSGSFMEGSSMVVCEVVPTSVVIHNDHAVLVMDDPCVGDHAAGSITRPITILDVATFDEGSKAAHQPSLSSDFLSNQNEGSPGVIPSKEYCVSHGVDDSTPESIVRIVRKYSLDDVPPLVRIKDTLEVSLLDKKSLDNQEDLSSVPLSRCPDVDSEVKVAESLHSIDVGRGKVHAMHTGDPDADVVVSAVSPANLALKDGKEVQRCLDIPLPCCSQAARAPVGSPSRGWGWLGKQECRVNLVFFVVSEGSSRRTVNRRAYAASSFDSAWCLWEVAPGWFMSGLGWLFAPSRSWSRSALAGVFVFGRRPYRFFKLADAFMLLHVMVFSDAKVSSLADACPVLWGVVGELFGPPSLGQFIDNNRKLHRQLVNVVMEPFTETDMALSHAAATCLSYWNLEKKLSSITANQPLKDAGVENLRALLSGKNSQIFNGQLLIRNCSSCFE</sequence>